<sequence length="134" mass="15087">MKNLITRAFFLLLAGLILCNVPAWSQTGDVEEIAISIKAGSSKDLSAFFENNVELSINGNEGDYSRNQAELVIRDFFKKFPPSDFEVVHKGKSGSQIHYFIGTYDSAGIDFRILVKCKQDDNEKKIYSIDINKE</sequence>
<proteinExistence type="predicted"/>
<evidence type="ECO:0000313" key="3">
    <source>
        <dbReference type="Proteomes" id="UP000647133"/>
    </source>
</evidence>
<name>A0ABR9AQR3_9BACT</name>
<dbReference type="Gene3D" id="3.10.450.50">
    <property type="match status" value="1"/>
</dbReference>
<dbReference type="Pfam" id="PF16022">
    <property type="entry name" value="DUF4783"/>
    <property type="match status" value="1"/>
</dbReference>
<reference evidence="2 3" key="1">
    <citation type="submission" date="2020-09" db="EMBL/GenBank/DDBJ databases">
        <title>Echinicola sp. CAU 1574 isolated from sand of Sido Beach.</title>
        <authorList>
            <person name="Kim W."/>
        </authorList>
    </citation>
    <scope>NUCLEOTIDE SEQUENCE [LARGE SCALE GENOMIC DNA]</scope>
    <source>
        <strain evidence="2 3">CAU 1574</strain>
    </source>
</reference>
<feature type="chain" id="PRO_5045793453" evidence="1">
    <location>
        <begin position="26"/>
        <end position="134"/>
    </location>
</feature>
<gene>
    <name evidence="2" type="ORF">IFO69_20260</name>
</gene>
<feature type="signal peptide" evidence="1">
    <location>
        <begin position="1"/>
        <end position="25"/>
    </location>
</feature>
<protein>
    <submittedName>
        <fullName evidence="2">DUF4783 domain-containing protein</fullName>
    </submittedName>
</protein>
<dbReference type="EMBL" id="JACYTQ010000010">
    <property type="protein sequence ID" value="MBD8491099.1"/>
    <property type="molecule type" value="Genomic_DNA"/>
</dbReference>
<accession>A0ABR9AQR3</accession>
<evidence type="ECO:0000256" key="1">
    <source>
        <dbReference type="SAM" id="SignalP"/>
    </source>
</evidence>
<dbReference type="InterPro" id="IPR031977">
    <property type="entry name" value="DUF4783"/>
</dbReference>
<keyword evidence="3" id="KW-1185">Reference proteome</keyword>
<organism evidence="2 3">
    <name type="scientific">Echinicola arenosa</name>
    <dbReference type="NCBI Taxonomy" id="2774144"/>
    <lineage>
        <taxon>Bacteria</taxon>
        <taxon>Pseudomonadati</taxon>
        <taxon>Bacteroidota</taxon>
        <taxon>Cytophagia</taxon>
        <taxon>Cytophagales</taxon>
        <taxon>Cyclobacteriaceae</taxon>
        <taxon>Echinicola</taxon>
    </lineage>
</organism>
<comment type="caution">
    <text evidence="2">The sequence shown here is derived from an EMBL/GenBank/DDBJ whole genome shotgun (WGS) entry which is preliminary data.</text>
</comment>
<keyword evidence="1" id="KW-0732">Signal</keyword>
<dbReference type="Proteomes" id="UP000647133">
    <property type="component" value="Unassembled WGS sequence"/>
</dbReference>
<evidence type="ECO:0000313" key="2">
    <source>
        <dbReference type="EMBL" id="MBD8491099.1"/>
    </source>
</evidence>